<evidence type="ECO:0000256" key="1">
    <source>
        <dbReference type="ARBA" id="ARBA00004395"/>
    </source>
</evidence>
<dbReference type="GO" id="GO:0006891">
    <property type="term" value="P:intra-Golgi vesicle-mediated transport"/>
    <property type="evidence" value="ECO:0007669"/>
    <property type="project" value="InterPro"/>
</dbReference>
<keyword evidence="9" id="KW-1185">Reference proteome</keyword>
<feature type="domain" description="Conserved oligomeric Golgi complex subunit 5 N-terminal" evidence="6">
    <location>
        <begin position="27"/>
        <end position="159"/>
    </location>
</feature>
<reference evidence="8" key="1">
    <citation type="journal article" date="2023" name="Mol. Phylogenet. Evol.">
        <title>Genome-scale phylogeny and comparative genomics of the fungal order Sordariales.</title>
        <authorList>
            <person name="Hensen N."/>
            <person name="Bonometti L."/>
            <person name="Westerberg I."/>
            <person name="Brannstrom I.O."/>
            <person name="Guillou S."/>
            <person name="Cros-Aarteil S."/>
            <person name="Calhoun S."/>
            <person name="Haridas S."/>
            <person name="Kuo A."/>
            <person name="Mondo S."/>
            <person name="Pangilinan J."/>
            <person name="Riley R."/>
            <person name="LaButti K."/>
            <person name="Andreopoulos B."/>
            <person name="Lipzen A."/>
            <person name="Chen C."/>
            <person name="Yan M."/>
            <person name="Daum C."/>
            <person name="Ng V."/>
            <person name="Clum A."/>
            <person name="Steindorff A."/>
            <person name="Ohm R.A."/>
            <person name="Martin F."/>
            <person name="Silar P."/>
            <person name="Natvig D.O."/>
            <person name="Lalanne C."/>
            <person name="Gautier V."/>
            <person name="Ament-Velasquez S.L."/>
            <person name="Kruys A."/>
            <person name="Hutchinson M.I."/>
            <person name="Powell A.J."/>
            <person name="Barry K."/>
            <person name="Miller A.N."/>
            <person name="Grigoriev I.V."/>
            <person name="Debuchy R."/>
            <person name="Gladieux P."/>
            <person name="Hiltunen Thoren M."/>
            <person name="Johannesson H."/>
        </authorList>
    </citation>
    <scope>NUCLEOTIDE SEQUENCE</scope>
    <source>
        <strain evidence="8">CBS 757.83</strain>
    </source>
</reference>
<dbReference type="GO" id="GO:0017119">
    <property type="term" value="C:Golgi transport complex"/>
    <property type="evidence" value="ECO:0007669"/>
    <property type="project" value="InterPro"/>
</dbReference>
<accession>A0AAN6PV73</accession>
<keyword evidence="3" id="KW-0333">Golgi apparatus</keyword>
<feature type="domain" description="Conserved oligomeric Golgi complex subunit 5 helical" evidence="7">
    <location>
        <begin position="234"/>
        <end position="425"/>
    </location>
</feature>
<dbReference type="InterPro" id="IPR049176">
    <property type="entry name" value="COG5_N"/>
</dbReference>
<evidence type="ECO:0000259" key="7">
    <source>
        <dbReference type="Pfam" id="PF20649"/>
    </source>
</evidence>
<evidence type="ECO:0000256" key="2">
    <source>
        <dbReference type="ARBA" id="ARBA00020974"/>
    </source>
</evidence>
<dbReference type="Proteomes" id="UP001305647">
    <property type="component" value="Unassembled WGS sequence"/>
</dbReference>
<comment type="subcellular location">
    <subcellularLocation>
        <location evidence="1">Golgi apparatus membrane</location>
        <topology evidence="1">Peripheral membrane protein</topology>
    </subcellularLocation>
</comment>
<keyword evidence="4" id="KW-0472">Membrane</keyword>
<protein>
    <recommendedName>
        <fullName evidence="2">Conserved oligomeric Golgi complex subunit 5</fullName>
    </recommendedName>
</protein>
<dbReference type="InterPro" id="IPR019465">
    <property type="entry name" value="Cog5"/>
</dbReference>
<dbReference type="PANTHER" id="PTHR13228">
    <property type="entry name" value="CONSERVED OLIGOMERIC GOLGI COMPLEX COMPONENT 5"/>
    <property type="match status" value="1"/>
</dbReference>
<evidence type="ECO:0000256" key="4">
    <source>
        <dbReference type="ARBA" id="ARBA00023136"/>
    </source>
</evidence>
<feature type="coiled-coil region" evidence="5">
    <location>
        <begin position="101"/>
        <end position="128"/>
    </location>
</feature>
<sequence>MSAAIPPPAPSTSAAAATDEPSYIDYETFLDPSFSPPSFANTLVLATNNANDSPLDLSTPLSRVLFDIQEIDSHIDSLTTRSALPLLTHTQSQSTASATLLAALQAQIAGLNDSYAQLERQVADKHAEADDVHAVAGRLWETLRLGRAVGRCLQLGRQLEAQFAELAGSGSGTAAAARAAREDHRVLVRCAHTLLALREMFAGAEVPGAEGYGLDKVVVVRGLRDGVVAPVEKAVRETAQRVVREFSVGSASGAATFAQSEEVKARAVSALTALYLLTPVSSSGKSGDKWTPAWMLQALEAYLRSALQSSIAGLSRALATLPSLERTLAEVSARCQNVVALEAVLEFTKVPQHPLFQGKQAQHVDGTMLQPLLAYLETGSLASYFWRTMAGSMGPRVQEIIAKGGVSARTLKSNRQSVGEAIKECVARGSQLPSAVAAAAKGKAKGKEAEVTGKHWEREVAVMVGSIVNNLGR</sequence>
<comment type="caution">
    <text evidence="8">The sequence shown here is derived from an EMBL/GenBank/DDBJ whole genome shotgun (WGS) entry which is preliminary data.</text>
</comment>
<gene>
    <name evidence="8" type="ORF">N658DRAFT_499401</name>
</gene>
<dbReference type="Pfam" id="PF10392">
    <property type="entry name" value="COG5_N"/>
    <property type="match status" value="1"/>
</dbReference>
<evidence type="ECO:0000256" key="3">
    <source>
        <dbReference type="ARBA" id="ARBA00023034"/>
    </source>
</evidence>
<evidence type="ECO:0000313" key="8">
    <source>
        <dbReference type="EMBL" id="KAK4098550.1"/>
    </source>
</evidence>
<dbReference type="Pfam" id="PF20649">
    <property type="entry name" value="COG5_C"/>
    <property type="match status" value="1"/>
</dbReference>
<dbReference type="PANTHER" id="PTHR13228:SF3">
    <property type="entry name" value="CONSERVED OLIGOMERIC GOLGI COMPLEX SUBUNIT 5"/>
    <property type="match status" value="1"/>
</dbReference>
<evidence type="ECO:0000313" key="9">
    <source>
        <dbReference type="Proteomes" id="UP001305647"/>
    </source>
</evidence>
<evidence type="ECO:0000256" key="5">
    <source>
        <dbReference type="SAM" id="Coils"/>
    </source>
</evidence>
<name>A0AAN6PV73_9PEZI</name>
<dbReference type="AlphaFoldDB" id="A0AAN6PV73"/>
<evidence type="ECO:0000259" key="6">
    <source>
        <dbReference type="Pfam" id="PF10392"/>
    </source>
</evidence>
<dbReference type="EMBL" id="MU863658">
    <property type="protein sequence ID" value="KAK4098550.1"/>
    <property type="molecule type" value="Genomic_DNA"/>
</dbReference>
<organism evidence="8 9">
    <name type="scientific">Parathielavia hyrcaniae</name>
    <dbReference type="NCBI Taxonomy" id="113614"/>
    <lineage>
        <taxon>Eukaryota</taxon>
        <taxon>Fungi</taxon>
        <taxon>Dikarya</taxon>
        <taxon>Ascomycota</taxon>
        <taxon>Pezizomycotina</taxon>
        <taxon>Sordariomycetes</taxon>
        <taxon>Sordariomycetidae</taxon>
        <taxon>Sordariales</taxon>
        <taxon>Chaetomiaceae</taxon>
        <taxon>Parathielavia</taxon>
    </lineage>
</organism>
<dbReference type="GO" id="GO:0000139">
    <property type="term" value="C:Golgi membrane"/>
    <property type="evidence" value="ECO:0007669"/>
    <property type="project" value="UniProtKB-SubCell"/>
</dbReference>
<reference evidence="8" key="2">
    <citation type="submission" date="2023-05" db="EMBL/GenBank/DDBJ databases">
        <authorList>
            <consortium name="Lawrence Berkeley National Laboratory"/>
            <person name="Steindorff A."/>
            <person name="Hensen N."/>
            <person name="Bonometti L."/>
            <person name="Westerberg I."/>
            <person name="Brannstrom I.O."/>
            <person name="Guillou S."/>
            <person name="Cros-Aarteil S."/>
            <person name="Calhoun S."/>
            <person name="Haridas S."/>
            <person name="Kuo A."/>
            <person name="Mondo S."/>
            <person name="Pangilinan J."/>
            <person name="Riley R."/>
            <person name="Labutti K."/>
            <person name="Andreopoulos B."/>
            <person name="Lipzen A."/>
            <person name="Chen C."/>
            <person name="Yanf M."/>
            <person name="Daum C."/>
            <person name="Ng V."/>
            <person name="Clum A."/>
            <person name="Ohm R."/>
            <person name="Martin F."/>
            <person name="Silar P."/>
            <person name="Natvig D."/>
            <person name="Lalanne C."/>
            <person name="Gautier V."/>
            <person name="Ament-Velasquez S.L."/>
            <person name="Kruys A."/>
            <person name="Hutchinson M.I."/>
            <person name="Powell A.J."/>
            <person name="Barry K."/>
            <person name="Miller A.N."/>
            <person name="Grigoriev I.V."/>
            <person name="Debuchy R."/>
            <person name="Gladieux P."/>
            <person name="Thoren M.H."/>
            <person name="Johannesson H."/>
        </authorList>
    </citation>
    <scope>NUCLEOTIDE SEQUENCE</scope>
    <source>
        <strain evidence="8">CBS 757.83</strain>
    </source>
</reference>
<keyword evidence="5" id="KW-0175">Coiled coil</keyword>
<proteinExistence type="predicted"/>
<dbReference type="InterPro" id="IPR048485">
    <property type="entry name" value="COG5_helical"/>
</dbReference>